<dbReference type="Pfam" id="PF00620">
    <property type="entry name" value="RhoGAP"/>
    <property type="match status" value="1"/>
</dbReference>
<sequence>MQPDRDRSPLQQRRGWFSRTFLRQISTASNASSARSDKKVKHKRSVSDLAMHLVNAVKRDSLKDKDLQSLVRLCGKSMLYLPSEYAPCSLILPTCFRATAQYLVQHAADTQGVFRIPGSIRVVNALYDYYCAEGDIDEISSTIRCPNLPVHIKASTHDVASTFKRLLAGLPGGILGSLSLFDALVAIHSQLKGDPEYPRTKQTKLRARLIALAIGTVRSQFRRELICAVFGLLCLIGRTAEKTPREDYQGQPLPTADLMGYNALGIVFGPLLVGDMINTYTMRLANPDSGLVLVSVTPPNTKKERRKSKAFDEGHPRALSVDKIHVANGIAEMLIIHWRDVVKHMKSLEVLKSSRDGLGTLDRKGSLKPGLRPSASESFVIKKPAEWNSVRNTSSSFRPGDSPVPPSPTPEARRGSGGGPGRHGTARSSLLVQRQRPKIVTTRSSSQSRLGTKTSMAVLSPTAEESTHTDSESPKGQHIMDQLYGYPPPAIHFAAAMEEPRFLRQSPPCNTGEVLMSSLNTGAAIPTSQTSSNAAMEAHLDIPSQHENREASSSPSISRRRLVVSKDSIRFTNDSQASFKPRRGRTSQPSARDRDVSPAEQSRPGAASTNSGKGGAPKGSTGLTRTPTKYRRVKRSSQDIKPQGENGSEAASRDTPRPAVRSVRGFVSVTSAVEVENKMLRDDKPRVDISKQKRSRLLAWRSKHRANSSETENSAPHSSSPQYLPFRAQKSLSDSGSSLEHRNTKSSDIHVSSLDDQNSPRGMGKESTPRILGRSIERGQSDALSNKTPVLATPQHSPSKSLETRLRPIKLVGSAVKAMAAKFESASKEDPAFVPSPMQKVGNHTDLKPNSFLAPYTINPSPKKTPSRSPIRSPAKSTRSQSAHSSRRSIPVIPLRRSQGSAETILASTPRTRSPSGTTERQPVGGLHDQLEVGPSEKGESTRSGQEDGRGYYGSRSDTPAVPDHHQQPQIDVDYPRRGRSEYRHSYSYGIETNATTTTTEDERSQSRPRQVFSMAAIEEQQQQQQPPHWATQTHSGTPSLDSVSQEDMNRVKCLALYAQIQSLQRQLESRNEEVKHLRRELDAAKDLDFAMLREQVIRTERQCAMWRERAEKAERRVRMFEKIAKAARAKYAAISAGGVGNDGTEDLDFLDEDVYDDEEDQSVSRYTESFWGVSSRDEVGVGREMFVERMRTAFRDMKDWGRSGNGEDAEEEDNWGLSLQGGGLGDDEIVAAESHREHAEISPSLNRCGSSMSDGGSKISVTAANMWMAAEEMFSGRARTEG</sequence>
<dbReference type="SUPFAM" id="SSF48350">
    <property type="entry name" value="GTPase activation domain, GAP"/>
    <property type="match status" value="1"/>
</dbReference>
<name>A0AAN7H5N0_9PEZI</name>
<dbReference type="SMART" id="SM00324">
    <property type="entry name" value="RhoGAP"/>
    <property type="match status" value="1"/>
</dbReference>
<evidence type="ECO:0000313" key="5">
    <source>
        <dbReference type="Proteomes" id="UP001301958"/>
    </source>
</evidence>
<feature type="compositionally biased region" description="Basic and acidic residues" evidence="2">
    <location>
        <begin position="739"/>
        <end position="748"/>
    </location>
</feature>
<keyword evidence="1" id="KW-0175">Coiled coil</keyword>
<dbReference type="CDD" id="cd00159">
    <property type="entry name" value="RhoGAP"/>
    <property type="match status" value="1"/>
</dbReference>
<feature type="compositionally biased region" description="Low complexity" evidence="2">
    <location>
        <begin position="908"/>
        <end position="919"/>
    </location>
</feature>
<evidence type="ECO:0000256" key="1">
    <source>
        <dbReference type="SAM" id="Coils"/>
    </source>
</evidence>
<dbReference type="PROSITE" id="PS50238">
    <property type="entry name" value="RHOGAP"/>
    <property type="match status" value="1"/>
</dbReference>
<feature type="compositionally biased region" description="Polar residues" evidence="2">
    <location>
        <begin position="708"/>
        <end position="722"/>
    </location>
</feature>
<dbReference type="GO" id="GO:0007165">
    <property type="term" value="P:signal transduction"/>
    <property type="evidence" value="ECO:0007669"/>
    <property type="project" value="InterPro"/>
</dbReference>
<reference evidence="4" key="1">
    <citation type="journal article" date="2023" name="Mol. Phylogenet. Evol.">
        <title>Genome-scale phylogeny and comparative genomics of the fungal order Sordariales.</title>
        <authorList>
            <person name="Hensen N."/>
            <person name="Bonometti L."/>
            <person name="Westerberg I."/>
            <person name="Brannstrom I.O."/>
            <person name="Guillou S."/>
            <person name="Cros-Aarteil S."/>
            <person name="Calhoun S."/>
            <person name="Haridas S."/>
            <person name="Kuo A."/>
            <person name="Mondo S."/>
            <person name="Pangilinan J."/>
            <person name="Riley R."/>
            <person name="LaButti K."/>
            <person name="Andreopoulos B."/>
            <person name="Lipzen A."/>
            <person name="Chen C."/>
            <person name="Yan M."/>
            <person name="Daum C."/>
            <person name="Ng V."/>
            <person name="Clum A."/>
            <person name="Steindorff A."/>
            <person name="Ohm R.A."/>
            <person name="Martin F."/>
            <person name="Silar P."/>
            <person name="Natvig D.O."/>
            <person name="Lalanne C."/>
            <person name="Gautier V."/>
            <person name="Ament-Velasquez S.L."/>
            <person name="Kruys A."/>
            <person name="Hutchinson M.I."/>
            <person name="Powell A.J."/>
            <person name="Barry K."/>
            <person name="Miller A.N."/>
            <person name="Grigoriev I.V."/>
            <person name="Debuchy R."/>
            <person name="Gladieux P."/>
            <person name="Hiltunen Thoren M."/>
            <person name="Johannesson H."/>
        </authorList>
    </citation>
    <scope>NUCLEOTIDE SEQUENCE</scope>
    <source>
        <strain evidence="4">CBS 990.96</strain>
    </source>
</reference>
<feature type="compositionally biased region" description="Basic and acidic residues" evidence="2">
    <location>
        <begin position="929"/>
        <end position="950"/>
    </location>
</feature>
<feature type="region of interest" description="Disordered" evidence="2">
    <location>
        <begin position="568"/>
        <end position="663"/>
    </location>
</feature>
<dbReference type="Gene3D" id="1.10.555.10">
    <property type="entry name" value="Rho GTPase activation protein"/>
    <property type="match status" value="1"/>
</dbReference>
<evidence type="ECO:0000259" key="3">
    <source>
        <dbReference type="PROSITE" id="PS50238"/>
    </source>
</evidence>
<keyword evidence="5" id="KW-1185">Reference proteome</keyword>
<evidence type="ECO:0000256" key="2">
    <source>
        <dbReference type="SAM" id="MobiDB-lite"/>
    </source>
</evidence>
<feature type="compositionally biased region" description="Basic and acidic residues" evidence="2">
    <location>
        <begin position="974"/>
        <end position="985"/>
    </location>
</feature>
<feature type="region of interest" description="Disordered" evidence="2">
    <location>
        <begin position="698"/>
        <end position="805"/>
    </location>
</feature>
<feature type="compositionally biased region" description="Basic and acidic residues" evidence="2">
    <location>
        <begin position="465"/>
        <end position="475"/>
    </location>
</feature>
<accession>A0AAN7H5N0</accession>
<dbReference type="InterPro" id="IPR000198">
    <property type="entry name" value="RhoGAP_dom"/>
</dbReference>
<evidence type="ECO:0000313" key="4">
    <source>
        <dbReference type="EMBL" id="KAK4229805.1"/>
    </source>
</evidence>
<organism evidence="4 5">
    <name type="scientific">Podospora fimiseda</name>
    <dbReference type="NCBI Taxonomy" id="252190"/>
    <lineage>
        <taxon>Eukaryota</taxon>
        <taxon>Fungi</taxon>
        <taxon>Dikarya</taxon>
        <taxon>Ascomycota</taxon>
        <taxon>Pezizomycotina</taxon>
        <taxon>Sordariomycetes</taxon>
        <taxon>Sordariomycetidae</taxon>
        <taxon>Sordariales</taxon>
        <taxon>Podosporaceae</taxon>
        <taxon>Podospora</taxon>
    </lineage>
</organism>
<feature type="compositionally biased region" description="Polar residues" evidence="2">
    <location>
        <begin position="441"/>
        <end position="457"/>
    </location>
</feature>
<comment type="caution">
    <text evidence="4">The sequence shown here is derived from an EMBL/GenBank/DDBJ whole genome shotgun (WGS) entry which is preliminary data.</text>
</comment>
<gene>
    <name evidence="4" type="ORF">QBC38DRAFT_358551</name>
</gene>
<feature type="domain" description="Rho-GAP" evidence="3">
    <location>
        <begin position="79"/>
        <end position="305"/>
    </location>
</feature>
<reference evidence="4" key="2">
    <citation type="submission" date="2023-05" db="EMBL/GenBank/DDBJ databases">
        <authorList>
            <consortium name="Lawrence Berkeley National Laboratory"/>
            <person name="Steindorff A."/>
            <person name="Hensen N."/>
            <person name="Bonometti L."/>
            <person name="Westerberg I."/>
            <person name="Brannstrom I.O."/>
            <person name="Guillou S."/>
            <person name="Cros-Aarteil S."/>
            <person name="Calhoun S."/>
            <person name="Haridas S."/>
            <person name="Kuo A."/>
            <person name="Mondo S."/>
            <person name="Pangilinan J."/>
            <person name="Riley R."/>
            <person name="Labutti K."/>
            <person name="Andreopoulos B."/>
            <person name="Lipzen A."/>
            <person name="Chen C."/>
            <person name="Yanf M."/>
            <person name="Daum C."/>
            <person name="Ng V."/>
            <person name="Clum A."/>
            <person name="Ohm R."/>
            <person name="Martin F."/>
            <person name="Silar P."/>
            <person name="Natvig D."/>
            <person name="Lalanne C."/>
            <person name="Gautier V."/>
            <person name="Ament-Velasquez S.L."/>
            <person name="Kruys A."/>
            <person name="Hutchinson M.I."/>
            <person name="Powell A.J."/>
            <person name="Barry K."/>
            <person name="Miller A.N."/>
            <person name="Grigoriev I.V."/>
            <person name="Debuchy R."/>
            <person name="Gladieux P."/>
            <person name="Thoren M.H."/>
            <person name="Johannesson H."/>
        </authorList>
    </citation>
    <scope>NUCLEOTIDE SEQUENCE</scope>
    <source>
        <strain evidence="4">CBS 990.96</strain>
    </source>
</reference>
<feature type="region of interest" description="Disordered" evidence="2">
    <location>
        <begin position="390"/>
        <end position="482"/>
    </location>
</feature>
<feature type="region of interest" description="Disordered" evidence="2">
    <location>
        <begin position="834"/>
        <end position="1044"/>
    </location>
</feature>
<dbReference type="EMBL" id="MU865304">
    <property type="protein sequence ID" value="KAK4229805.1"/>
    <property type="molecule type" value="Genomic_DNA"/>
</dbReference>
<feature type="compositionally biased region" description="Polar residues" evidence="2">
    <location>
        <begin position="782"/>
        <end position="801"/>
    </location>
</feature>
<feature type="compositionally biased region" description="Polar residues" evidence="2">
    <location>
        <begin position="858"/>
        <end position="884"/>
    </location>
</feature>
<protein>
    <submittedName>
        <fullName evidence="4">Rho-GTPase-activating protein</fullName>
    </submittedName>
</protein>
<dbReference type="Proteomes" id="UP001301958">
    <property type="component" value="Unassembled WGS sequence"/>
</dbReference>
<feature type="coiled-coil region" evidence="1">
    <location>
        <begin position="1054"/>
        <end position="1131"/>
    </location>
</feature>
<dbReference type="InterPro" id="IPR008936">
    <property type="entry name" value="Rho_GTPase_activation_prot"/>
</dbReference>
<feature type="compositionally biased region" description="Polar residues" evidence="2">
    <location>
        <begin position="1031"/>
        <end position="1044"/>
    </location>
</feature>
<proteinExistence type="predicted"/>